<dbReference type="SUPFAM" id="SSF51735">
    <property type="entry name" value="NAD(P)-binding Rossmann-fold domains"/>
    <property type="match status" value="1"/>
</dbReference>
<evidence type="ECO:0000256" key="2">
    <source>
        <dbReference type="ARBA" id="ARBA00023027"/>
    </source>
</evidence>
<dbReference type="InterPro" id="IPR013328">
    <property type="entry name" value="6PGD_dom2"/>
</dbReference>
<feature type="domain" description="Mannitol dehydrogenase C-terminal" evidence="4">
    <location>
        <begin position="273"/>
        <end position="462"/>
    </location>
</feature>
<reference evidence="5" key="1">
    <citation type="submission" date="2022-08" db="EMBL/GenBank/DDBJ databases">
        <authorList>
            <person name="Zhang D."/>
        </authorList>
    </citation>
    <scope>NUCLEOTIDE SEQUENCE</scope>
    <source>
        <strain evidence="5">XJ19-11</strain>
    </source>
</reference>
<dbReference type="Gene3D" id="1.10.1040.10">
    <property type="entry name" value="N-(1-d-carboxylethyl)-l-norvaline Dehydrogenase, domain 2"/>
    <property type="match status" value="1"/>
</dbReference>
<sequence length="467" mass="53497">MTNLDSISLVQKKKRPVKVLQFGTGNFLRGFADWMIEILNEKTDFDGSIHIIQSHGKSIPEDFVRQNFNYHVFVRGFQNGNVVDEYKLITSISGISNPNLDYGFYLDLAKNPDLEFIISNTTEAGIVFDEKDTDPQKVPASFPGKLAALLYERFTFLEGNKTKGLTILPCELIENNGDKLKENVSRYAVLWNFPQEFIVWLDTTCTFCNTLVDRIVPGFPKENFEELEKKTGFVDHLAVVAEPYHFWAIEGPETLKFIFQTEKTGLNVHIVKDLQPYRLRKVRILNGAHTAMVPVAYLKGIRTVGEAIEDTFTSAFISGTIFKEIIPTLDLPQEELEQFAAEVLDRFRNPFIRHELISISLNSISKFRVRVLPTILEYHSRIGQFPENLIRSFADLIRFFKGNINGESIPLKDEPAVLEFFEKVWKNENKEDIIETVFSNKDLWGMDLSQIPGLGAKVNHYLKIDEN</sequence>
<dbReference type="InterPro" id="IPR000669">
    <property type="entry name" value="Mannitol_DH"/>
</dbReference>
<keyword evidence="2" id="KW-0520">NAD</keyword>
<dbReference type="InterPro" id="IPR013118">
    <property type="entry name" value="Mannitol_DH_C"/>
</dbReference>
<keyword evidence="6" id="KW-1185">Reference proteome</keyword>
<dbReference type="EMBL" id="JANSUY010000007">
    <property type="protein sequence ID" value="MCR9015617.1"/>
    <property type="molecule type" value="Genomic_DNA"/>
</dbReference>
<gene>
    <name evidence="5" type="ORF">NU887_11260</name>
</gene>
<dbReference type="PRINTS" id="PR00084">
    <property type="entry name" value="MTLDHDRGNASE"/>
</dbReference>
<dbReference type="Gene3D" id="3.40.50.720">
    <property type="entry name" value="NAD(P)-binding Rossmann-like Domain"/>
    <property type="match status" value="1"/>
</dbReference>
<dbReference type="Pfam" id="PF01232">
    <property type="entry name" value="Mannitol_dh"/>
    <property type="match status" value="1"/>
</dbReference>
<dbReference type="Proteomes" id="UP001142175">
    <property type="component" value="Unassembled WGS sequence"/>
</dbReference>
<dbReference type="GO" id="GO:0019698">
    <property type="term" value="P:D-galacturonate catabolic process"/>
    <property type="evidence" value="ECO:0007669"/>
    <property type="project" value="TreeGrafter"/>
</dbReference>
<dbReference type="SUPFAM" id="SSF48179">
    <property type="entry name" value="6-phosphogluconate dehydrogenase C-terminal domain-like"/>
    <property type="match status" value="1"/>
</dbReference>
<proteinExistence type="predicted"/>
<dbReference type="InterPro" id="IPR036291">
    <property type="entry name" value="NAD(P)-bd_dom_sf"/>
</dbReference>
<name>A0A9X2SYN9_9BACT</name>
<dbReference type="AlphaFoldDB" id="A0A9X2SYN9"/>
<organism evidence="5 6">
    <name type="scientific">Aquiflexum gelatinilyticum</name>
    <dbReference type="NCBI Taxonomy" id="2961943"/>
    <lineage>
        <taxon>Bacteria</taxon>
        <taxon>Pseudomonadati</taxon>
        <taxon>Bacteroidota</taxon>
        <taxon>Cytophagia</taxon>
        <taxon>Cytophagales</taxon>
        <taxon>Cyclobacteriaceae</taxon>
        <taxon>Aquiflexum</taxon>
    </lineage>
</organism>
<evidence type="ECO:0000259" key="3">
    <source>
        <dbReference type="Pfam" id="PF01232"/>
    </source>
</evidence>
<evidence type="ECO:0000313" key="6">
    <source>
        <dbReference type="Proteomes" id="UP001142175"/>
    </source>
</evidence>
<dbReference type="Pfam" id="PF08125">
    <property type="entry name" value="Mannitol_dh_C"/>
    <property type="match status" value="1"/>
</dbReference>
<dbReference type="PANTHER" id="PTHR30524:SF0">
    <property type="entry name" value="ALTRONATE OXIDOREDUCTASE-RELATED"/>
    <property type="match status" value="1"/>
</dbReference>
<feature type="domain" description="Mannitol dehydrogenase N-terminal" evidence="3">
    <location>
        <begin position="18"/>
        <end position="253"/>
    </location>
</feature>
<dbReference type="GO" id="GO:0019592">
    <property type="term" value="P:mannitol catabolic process"/>
    <property type="evidence" value="ECO:0007669"/>
    <property type="project" value="TreeGrafter"/>
</dbReference>
<dbReference type="GO" id="GO:0008926">
    <property type="term" value="F:mannitol-1-phosphate 5-dehydrogenase activity"/>
    <property type="evidence" value="ECO:0007669"/>
    <property type="project" value="TreeGrafter"/>
</dbReference>
<dbReference type="NCBIfam" id="NF002969">
    <property type="entry name" value="PRK03643.1"/>
    <property type="match status" value="1"/>
</dbReference>
<accession>A0A9X2SYN9</accession>
<dbReference type="InterPro" id="IPR008927">
    <property type="entry name" value="6-PGluconate_DH-like_C_sf"/>
</dbReference>
<evidence type="ECO:0000313" key="5">
    <source>
        <dbReference type="EMBL" id="MCR9015617.1"/>
    </source>
</evidence>
<dbReference type="GO" id="GO:0009026">
    <property type="term" value="F:tagaturonate reductase activity"/>
    <property type="evidence" value="ECO:0007669"/>
    <property type="project" value="TreeGrafter"/>
</dbReference>
<protein>
    <submittedName>
        <fullName evidence="5">Tagaturonate reductase</fullName>
    </submittedName>
</protein>
<comment type="caution">
    <text evidence="5">The sequence shown here is derived from an EMBL/GenBank/DDBJ whole genome shotgun (WGS) entry which is preliminary data.</text>
</comment>
<evidence type="ECO:0000259" key="4">
    <source>
        <dbReference type="Pfam" id="PF08125"/>
    </source>
</evidence>
<dbReference type="PANTHER" id="PTHR30524">
    <property type="entry name" value="MANNITOL-1-PHOSPHATE 5-DEHYDROGENASE"/>
    <property type="match status" value="1"/>
</dbReference>
<dbReference type="GO" id="GO:0005829">
    <property type="term" value="C:cytosol"/>
    <property type="evidence" value="ECO:0007669"/>
    <property type="project" value="TreeGrafter"/>
</dbReference>
<evidence type="ECO:0000256" key="1">
    <source>
        <dbReference type="ARBA" id="ARBA00023002"/>
    </source>
</evidence>
<dbReference type="InterPro" id="IPR013131">
    <property type="entry name" value="Mannitol_DH_N"/>
</dbReference>
<keyword evidence="1" id="KW-0560">Oxidoreductase</keyword>